<dbReference type="KEGG" id="rvi:RVIR1_03840"/>
<name>A0A2Z5UTS0_9COXI</name>
<dbReference type="OrthoDB" id="5652914at2"/>
<dbReference type="AlphaFoldDB" id="A0A2Z5UTS0"/>
<evidence type="ECO:0000313" key="3">
    <source>
        <dbReference type="Proteomes" id="UP000282483"/>
    </source>
</evidence>
<reference evidence="2 3" key="1">
    <citation type="submission" date="2017-03" db="EMBL/GenBank/DDBJ databases">
        <title>The genome sequence of Candidatus Rickettsiella viridis.</title>
        <authorList>
            <person name="Nikoh N."/>
            <person name="Tsuchida T."/>
            <person name="Yamaguchi K."/>
            <person name="Maeda T."/>
            <person name="Shigenobu S."/>
            <person name="Fukatsu T."/>
        </authorList>
    </citation>
    <scope>NUCLEOTIDE SEQUENCE [LARGE SCALE GENOMIC DNA]</scope>
    <source>
        <strain evidence="2 3">Ap-RA04</strain>
    </source>
</reference>
<accession>A0A2Z5UTS0</accession>
<dbReference type="Proteomes" id="UP000282483">
    <property type="component" value="Chromosome"/>
</dbReference>
<dbReference type="RefSeq" id="WP_126322409.1">
    <property type="nucleotide sequence ID" value="NZ_AP018005.1"/>
</dbReference>
<organism evidence="2 3">
    <name type="scientific">Candidatus Rickettsiella viridis</name>
    <dbReference type="NCBI Taxonomy" id="676208"/>
    <lineage>
        <taxon>Bacteria</taxon>
        <taxon>Pseudomonadati</taxon>
        <taxon>Pseudomonadota</taxon>
        <taxon>Gammaproteobacteria</taxon>
        <taxon>Legionellales</taxon>
        <taxon>Coxiellaceae</taxon>
        <taxon>Rickettsiella</taxon>
    </lineage>
</organism>
<feature type="region of interest" description="Disordered" evidence="1">
    <location>
        <begin position="255"/>
        <end position="287"/>
    </location>
</feature>
<evidence type="ECO:0000256" key="1">
    <source>
        <dbReference type="SAM" id="MobiDB-lite"/>
    </source>
</evidence>
<gene>
    <name evidence="2" type="ORF">RVIR1_03840</name>
</gene>
<protein>
    <submittedName>
        <fullName evidence="2">Uncharacterized protein</fullName>
    </submittedName>
</protein>
<proteinExistence type="predicted"/>
<dbReference type="EMBL" id="AP018005">
    <property type="protein sequence ID" value="BBB14899.1"/>
    <property type="molecule type" value="Genomic_DNA"/>
</dbReference>
<sequence length="468" mass="53568">MAFADTHHYKKTQPFNYKGETYWPISPFGDGNCGLYAFACGLIDSTISNELILEKEKFDEFRNIVVAFLYLASNNISEFKHELETQLYKFIRLICQSNLTFSKFKNSLIEHLLTREDLAAINLILGQGLRYIGVKSYKEICARQLGIQENLFKEDIQLFKTGEWIGQEILSPLAKHFGVQLKLISKNPNTDQYYHHESLAQSLPEKTPPLKKMPVVTLLFENGHWHWLISSKKKLGLTTILPSITKQPRIARELLHSNKKLTPPVKNDKQKSFDIKDKKNPSERTRRTSRELLHLNGELMQTVKSDKQKPFAFAKTTLDSLASRLKQVFDFLVTLKDIFNAAPNQTEELKKAKEQAKTVAQDSTQIINSWREKCGTSDQLDKQLNKLRLRDFEKSLLKTPLIMDNSEEDAMAAILQNAEIVDFLSRNHATLKTHMTPIPTNKPNMADHNQSVTAHDLRSVAPCISVQS</sequence>
<keyword evidence="3" id="KW-1185">Reference proteome</keyword>
<feature type="compositionally biased region" description="Basic and acidic residues" evidence="1">
    <location>
        <begin position="266"/>
        <end position="287"/>
    </location>
</feature>
<evidence type="ECO:0000313" key="2">
    <source>
        <dbReference type="EMBL" id="BBB14899.1"/>
    </source>
</evidence>